<organism evidence="3 4">
    <name type="scientific">Acipenser ruthenus</name>
    <name type="common">Sterlet sturgeon</name>
    <dbReference type="NCBI Taxonomy" id="7906"/>
    <lineage>
        <taxon>Eukaryota</taxon>
        <taxon>Metazoa</taxon>
        <taxon>Chordata</taxon>
        <taxon>Craniata</taxon>
        <taxon>Vertebrata</taxon>
        <taxon>Euteleostomi</taxon>
        <taxon>Actinopterygii</taxon>
        <taxon>Chondrostei</taxon>
        <taxon>Acipenseriformes</taxon>
        <taxon>Acipenseridae</taxon>
        <taxon>Acipenser</taxon>
    </lineage>
</organism>
<feature type="domain" description="Laminin G" evidence="2">
    <location>
        <begin position="1"/>
        <end position="157"/>
    </location>
</feature>
<reference evidence="3 4" key="1">
    <citation type="submission" date="2019-01" db="EMBL/GenBank/DDBJ databases">
        <title>Draft Genome and Complete Hox-Cluster Characterization of the Sterlet Sturgeon (Acipenser ruthenus).</title>
        <authorList>
            <person name="Wei Q."/>
        </authorList>
    </citation>
    <scope>NUCLEOTIDE SEQUENCE [LARGE SCALE GENOMIC DNA]</scope>
    <source>
        <strain evidence="3">WHYD16114868_AA</strain>
        <tissue evidence="3">Blood</tissue>
    </source>
</reference>
<dbReference type="PANTHER" id="PTHR15036:SF85">
    <property type="entry name" value="SP2353, ISOFORM A"/>
    <property type="match status" value="1"/>
</dbReference>
<dbReference type="Gene3D" id="2.60.120.200">
    <property type="match status" value="1"/>
</dbReference>
<evidence type="ECO:0000313" key="4">
    <source>
        <dbReference type="Proteomes" id="UP000289886"/>
    </source>
</evidence>
<name>A0A444UFN6_ACIRT</name>
<dbReference type="Proteomes" id="UP000289886">
    <property type="component" value="Unassembled WGS sequence"/>
</dbReference>
<dbReference type="Pfam" id="PF00054">
    <property type="entry name" value="Laminin_G_1"/>
    <property type="match status" value="1"/>
</dbReference>
<evidence type="ECO:0000256" key="1">
    <source>
        <dbReference type="PROSITE-ProRule" id="PRU00122"/>
    </source>
</evidence>
<protein>
    <submittedName>
        <fullName evidence="3">Basement membrane-specific heparan sulfate proteoglycan core protein</fullName>
    </submittedName>
</protein>
<dbReference type="EMBL" id="SCEB01214660">
    <property type="protein sequence ID" value="RXM33996.1"/>
    <property type="molecule type" value="Genomic_DNA"/>
</dbReference>
<dbReference type="CDD" id="cd00110">
    <property type="entry name" value="LamG"/>
    <property type="match status" value="1"/>
</dbReference>
<comment type="caution">
    <text evidence="3">The sequence shown here is derived from an EMBL/GenBank/DDBJ whole genome shotgun (WGS) entry which is preliminary data.</text>
</comment>
<dbReference type="SMART" id="SM00282">
    <property type="entry name" value="LamG"/>
    <property type="match status" value="1"/>
</dbReference>
<gene>
    <name evidence="3" type="ORF">EOD39_14536</name>
</gene>
<dbReference type="PANTHER" id="PTHR15036">
    <property type="entry name" value="PIKACHURIN-LIKE PROTEIN"/>
    <property type="match status" value="1"/>
</dbReference>
<dbReference type="GO" id="GO:0016020">
    <property type="term" value="C:membrane"/>
    <property type="evidence" value="ECO:0007669"/>
    <property type="project" value="UniProtKB-SubCell"/>
</dbReference>
<dbReference type="AlphaFoldDB" id="A0A444UFN6"/>
<evidence type="ECO:0000313" key="3">
    <source>
        <dbReference type="EMBL" id="RXM33996.1"/>
    </source>
</evidence>
<keyword evidence="4" id="KW-1185">Reference proteome</keyword>
<evidence type="ECO:0000259" key="2">
    <source>
        <dbReference type="PROSITE" id="PS50025"/>
    </source>
</evidence>
<proteinExistence type="predicted"/>
<dbReference type="InterPro" id="IPR050372">
    <property type="entry name" value="Neurexin-related_CASP"/>
</dbReference>
<accession>A0A444UFN6</accession>
<comment type="caution">
    <text evidence="1">Lacks conserved residue(s) required for the propagation of feature annotation.</text>
</comment>
<dbReference type="InterPro" id="IPR013320">
    <property type="entry name" value="ConA-like_dom_sf"/>
</dbReference>
<dbReference type="InterPro" id="IPR001791">
    <property type="entry name" value="Laminin_G"/>
</dbReference>
<dbReference type="SUPFAM" id="SSF49899">
    <property type="entry name" value="Concanavalin A-like lectins/glucanases"/>
    <property type="match status" value="1"/>
</dbReference>
<dbReference type="PROSITE" id="PS50025">
    <property type="entry name" value="LAM_G_DOMAIN"/>
    <property type="match status" value="1"/>
</dbReference>
<sequence length="159" mass="16889">MTSLSYPVILQQDADKELGEDGKSKDFVSLGLQDGHLVFSYQLGSGEAIIVSEDPINDGDWHKITAMRAGRVGSIQIDGDDIVTGESGGTKVMVNTQGNIYLGGAPDIFTLTGGKFSSGVTGCIRNVMLMNARPGDQPQQPIDLQVHAEEGVHVEKCPS</sequence>